<keyword evidence="2" id="KW-0378">Hydrolase</keyword>
<proteinExistence type="predicted"/>
<dbReference type="InterPro" id="IPR029058">
    <property type="entry name" value="AB_hydrolase_fold"/>
</dbReference>
<dbReference type="InterPro" id="IPR050266">
    <property type="entry name" value="AB_hydrolase_sf"/>
</dbReference>
<protein>
    <submittedName>
        <fullName evidence="2">Alpha/beta hydrolase</fullName>
    </submittedName>
</protein>
<gene>
    <name evidence="2" type="ORF">R3Q16_30780</name>
</gene>
<evidence type="ECO:0000313" key="3">
    <source>
        <dbReference type="Proteomes" id="UP001185927"/>
    </source>
</evidence>
<dbReference type="Gene3D" id="3.40.50.1820">
    <property type="entry name" value="alpha/beta hydrolase"/>
    <property type="match status" value="1"/>
</dbReference>
<dbReference type="InterPro" id="IPR000073">
    <property type="entry name" value="AB_hydrolase_1"/>
</dbReference>
<organism evidence="2 3">
    <name type="scientific">Rhodococcus globerulus</name>
    <dbReference type="NCBI Taxonomy" id="33008"/>
    <lineage>
        <taxon>Bacteria</taxon>
        <taxon>Bacillati</taxon>
        <taxon>Actinomycetota</taxon>
        <taxon>Actinomycetes</taxon>
        <taxon>Mycobacteriales</taxon>
        <taxon>Nocardiaceae</taxon>
        <taxon>Rhodococcus</taxon>
    </lineage>
</organism>
<feature type="domain" description="AB hydrolase-1" evidence="1">
    <location>
        <begin position="46"/>
        <end position="286"/>
    </location>
</feature>
<dbReference type="SUPFAM" id="SSF53474">
    <property type="entry name" value="alpha/beta-Hydrolases"/>
    <property type="match status" value="1"/>
</dbReference>
<dbReference type="InterPro" id="IPR000639">
    <property type="entry name" value="Epox_hydrolase-like"/>
</dbReference>
<dbReference type="PRINTS" id="PR00111">
    <property type="entry name" value="ABHYDROLASE"/>
</dbReference>
<dbReference type="Pfam" id="PF12697">
    <property type="entry name" value="Abhydrolase_6"/>
    <property type="match status" value="1"/>
</dbReference>
<dbReference type="GO" id="GO:0016787">
    <property type="term" value="F:hydrolase activity"/>
    <property type="evidence" value="ECO:0007669"/>
    <property type="project" value="UniProtKB-KW"/>
</dbReference>
<accession>A0ABU4C416</accession>
<sequence>MTAERLRESTPMTPPAPSKEIPVYSRFLNVGGIRTHYLDSGDGPTVILLHSGEFGGSAELCWEYNIAPLAAAGHRVIAPDWLGFGRTDKLRDFVSGSDRMVRHMAAFLETMAIEEADFVGTSMGATTLLRESSSARCRFPIRRLVLASGGGFVPDNPERRKILDYDGTPEAMEAILRANFTDPAWYSDREYIERRVAASVEPGAWEAVAAARFKSPATPPRTQFGQPDTIAYESIPFPTLAVAGGADQLREPGYHSALERIPDSKVVVLDGAGHLFNIERADEFNALTIDFLG</sequence>
<dbReference type="PANTHER" id="PTHR43798">
    <property type="entry name" value="MONOACYLGLYCEROL LIPASE"/>
    <property type="match status" value="1"/>
</dbReference>
<evidence type="ECO:0000259" key="1">
    <source>
        <dbReference type="Pfam" id="PF12697"/>
    </source>
</evidence>
<evidence type="ECO:0000313" key="2">
    <source>
        <dbReference type="EMBL" id="MDV6271016.1"/>
    </source>
</evidence>
<dbReference type="PRINTS" id="PR00412">
    <property type="entry name" value="EPOXHYDRLASE"/>
</dbReference>
<dbReference type="EMBL" id="JAWLKB010000029">
    <property type="protein sequence ID" value="MDV6271016.1"/>
    <property type="molecule type" value="Genomic_DNA"/>
</dbReference>
<dbReference type="PANTHER" id="PTHR43798:SF33">
    <property type="entry name" value="HYDROLASE, PUTATIVE (AFU_ORTHOLOGUE AFUA_2G14860)-RELATED"/>
    <property type="match status" value="1"/>
</dbReference>
<dbReference type="Proteomes" id="UP001185927">
    <property type="component" value="Unassembled WGS sequence"/>
</dbReference>
<reference evidence="2 3" key="1">
    <citation type="submission" date="2023-10" db="EMBL/GenBank/DDBJ databases">
        <title>Development of a sustainable strategy for remediation of hydrocarbon-contaminated territories based on the waste exchange concept.</title>
        <authorList>
            <person name="Krivoruchko A."/>
        </authorList>
    </citation>
    <scope>NUCLEOTIDE SEQUENCE [LARGE SCALE GENOMIC DNA]</scope>
    <source>
        <strain evidence="2 3">IEGM 1203</strain>
    </source>
</reference>
<name>A0ABU4C416_RHOGO</name>
<comment type="caution">
    <text evidence="2">The sequence shown here is derived from an EMBL/GenBank/DDBJ whole genome shotgun (WGS) entry which is preliminary data.</text>
</comment>
<keyword evidence="3" id="KW-1185">Reference proteome</keyword>